<accession>A0ABQ5HPR5</accession>
<evidence type="ECO:0000313" key="2">
    <source>
        <dbReference type="Proteomes" id="UP001151760"/>
    </source>
</evidence>
<sequence length="260" mass="29667">MYLKRQNPEENILRIWHAGYALTHGQRVTREMFLQHLGFLPINTHHWPLYSSPLANILSSLSSLFSLEEVIYMRHQPGYEQDDMLIACKSKAESRSTKSLLRKEFDMKELRESKKIGDRQGLKSQDSEGVIIRDFLVRDCDVERMSKVQYAILVGSLMYLMVCMRQDITYAVTLVRKYLTNLGFVDSDYSKDPNKGESITSYAFLVHGCVESIWIKGLLKELGVDLNTVAANCDNHDAVEAKMVEVVKVGTEHNAVDALT</sequence>
<feature type="non-terminal residue" evidence="1">
    <location>
        <position position="260"/>
    </location>
</feature>
<keyword evidence="2" id="KW-1185">Reference proteome</keyword>
<proteinExistence type="predicted"/>
<organism evidence="1 2">
    <name type="scientific">Tanacetum coccineum</name>
    <dbReference type="NCBI Taxonomy" id="301880"/>
    <lineage>
        <taxon>Eukaryota</taxon>
        <taxon>Viridiplantae</taxon>
        <taxon>Streptophyta</taxon>
        <taxon>Embryophyta</taxon>
        <taxon>Tracheophyta</taxon>
        <taxon>Spermatophyta</taxon>
        <taxon>Magnoliopsida</taxon>
        <taxon>eudicotyledons</taxon>
        <taxon>Gunneridae</taxon>
        <taxon>Pentapetalae</taxon>
        <taxon>asterids</taxon>
        <taxon>campanulids</taxon>
        <taxon>Asterales</taxon>
        <taxon>Asteraceae</taxon>
        <taxon>Asteroideae</taxon>
        <taxon>Anthemideae</taxon>
        <taxon>Anthemidinae</taxon>
        <taxon>Tanacetum</taxon>
    </lineage>
</organism>
<evidence type="ECO:0000313" key="1">
    <source>
        <dbReference type="EMBL" id="GJT89867.1"/>
    </source>
</evidence>
<dbReference type="Proteomes" id="UP001151760">
    <property type="component" value="Unassembled WGS sequence"/>
</dbReference>
<comment type="caution">
    <text evidence="1">The sequence shown here is derived from an EMBL/GenBank/DDBJ whole genome shotgun (WGS) entry which is preliminary data.</text>
</comment>
<name>A0ABQ5HPR5_9ASTR</name>
<gene>
    <name evidence="1" type="ORF">Tco_1078712</name>
</gene>
<protein>
    <submittedName>
        <fullName evidence="1">Uncharacterized protein</fullName>
    </submittedName>
</protein>
<reference evidence="1" key="2">
    <citation type="submission" date="2022-01" db="EMBL/GenBank/DDBJ databases">
        <authorList>
            <person name="Yamashiro T."/>
            <person name="Shiraishi A."/>
            <person name="Satake H."/>
            <person name="Nakayama K."/>
        </authorList>
    </citation>
    <scope>NUCLEOTIDE SEQUENCE</scope>
</reference>
<dbReference type="EMBL" id="BQNB010019868">
    <property type="protein sequence ID" value="GJT89867.1"/>
    <property type="molecule type" value="Genomic_DNA"/>
</dbReference>
<reference evidence="1" key="1">
    <citation type="journal article" date="2022" name="Int. J. Mol. Sci.">
        <title>Draft Genome of Tanacetum Coccineum: Genomic Comparison of Closely Related Tanacetum-Family Plants.</title>
        <authorList>
            <person name="Yamashiro T."/>
            <person name="Shiraishi A."/>
            <person name="Nakayama K."/>
            <person name="Satake H."/>
        </authorList>
    </citation>
    <scope>NUCLEOTIDE SEQUENCE</scope>
</reference>